<sequence length="99" mass="10428">MDTRKPLPIQRDWVAKSLAGTLLGFGLALCISGLFVRLNPGMALPVKGQLAMWMLPPIWLGTLAGSYFFSSGLRAWLWLGGANLLLAAVLAAISASSGA</sequence>
<proteinExistence type="predicted"/>
<evidence type="ECO:0000313" key="2">
    <source>
        <dbReference type="EMBL" id="NML26210.1"/>
    </source>
</evidence>
<organism evidence="2 3">
    <name type="scientific">Zoogloea dura</name>
    <dbReference type="NCBI Taxonomy" id="2728840"/>
    <lineage>
        <taxon>Bacteria</taxon>
        <taxon>Pseudomonadati</taxon>
        <taxon>Pseudomonadota</taxon>
        <taxon>Betaproteobacteria</taxon>
        <taxon>Rhodocyclales</taxon>
        <taxon>Zoogloeaceae</taxon>
        <taxon>Zoogloea</taxon>
    </lineage>
</organism>
<dbReference type="RefSeq" id="WP_169145753.1">
    <property type="nucleotide sequence ID" value="NZ_JABBGA010000007.1"/>
</dbReference>
<dbReference type="AlphaFoldDB" id="A0A848G4V4"/>
<keyword evidence="1" id="KW-0472">Membrane</keyword>
<name>A0A848G4V4_9RHOO</name>
<evidence type="ECO:0000313" key="3">
    <source>
        <dbReference type="Proteomes" id="UP000580043"/>
    </source>
</evidence>
<feature type="transmembrane region" description="Helical" evidence="1">
    <location>
        <begin position="75"/>
        <end position="95"/>
    </location>
</feature>
<reference evidence="2 3" key="1">
    <citation type="submission" date="2020-04" db="EMBL/GenBank/DDBJ databases">
        <title>Zoogloea sp. G-4-1-14 isolated from soil.</title>
        <authorList>
            <person name="Dahal R.H."/>
        </authorList>
    </citation>
    <scope>NUCLEOTIDE SEQUENCE [LARGE SCALE GENOMIC DNA]</scope>
    <source>
        <strain evidence="2 3">G-4-1-14</strain>
    </source>
</reference>
<keyword evidence="1" id="KW-1133">Transmembrane helix</keyword>
<keyword evidence="3" id="KW-1185">Reference proteome</keyword>
<protein>
    <submittedName>
        <fullName evidence="2">Uncharacterized protein</fullName>
    </submittedName>
</protein>
<feature type="transmembrane region" description="Helical" evidence="1">
    <location>
        <begin position="20"/>
        <end position="38"/>
    </location>
</feature>
<accession>A0A848G4V4</accession>
<evidence type="ECO:0000256" key="1">
    <source>
        <dbReference type="SAM" id="Phobius"/>
    </source>
</evidence>
<gene>
    <name evidence="2" type="ORF">HHL15_10705</name>
</gene>
<comment type="caution">
    <text evidence="2">The sequence shown here is derived from an EMBL/GenBank/DDBJ whole genome shotgun (WGS) entry which is preliminary data.</text>
</comment>
<keyword evidence="1" id="KW-0812">Transmembrane</keyword>
<dbReference type="EMBL" id="JABBGA010000007">
    <property type="protein sequence ID" value="NML26210.1"/>
    <property type="molecule type" value="Genomic_DNA"/>
</dbReference>
<dbReference type="Proteomes" id="UP000580043">
    <property type="component" value="Unassembled WGS sequence"/>
</dbReference>
<feature type="transmembrane region" description="Helical" evidence="1">
    <location>
        <begin position="50"/>
        <end position="69"/>
    </location>
</feature>